<dbReference type="VEuPathDB" id="FungiDB:C5L36_0E05030"/>
<name>A0A2U9RAC5_PICKU</name>
<dbReference type="InterPro" id="IPR016491">
    <property type="entry name" value="Septin"/>
</dbReference>
<organism evidence="7 8">
    <name type="scientific">Pichia kudriavzevii</name>
    <name type="common">Yeast</name>
    <name type="synonym">Issatchenkia orientalis</name>
    <dbReference type="NCBI Taxonomy" id="4909"/>
    <lineage>
        <taxon>Eukaryota</taxon>
        <taxon>Fungi</taxon>
        <taxon>Dikarya</taxon>
        <taxon>Ascomycota</taxon>
        <taxon>Saccharomycotina</taxon>
        <taxon>Pichiomycetes</taxon>
        <taxon>Pichiales</taxon>
        <taxon>Pichiaceae</taxon>
        <taxon>Pichia</taxon>
    </lineage>
</organism>
<dbReference type="PANTHER" id="PTHR18884">
    <property type="entry name" value="SEPTIN"/>
    <property type="match status" value="1"/>
</dbReference>
<evidence type="ECO:0000313" key="8">
    <source>
        <dbReference type="Proteomes" id="UP000249293"/>
    </source>
</evidence>
<dbReference type="Gene3D" id="3.40.50.300">
    <property type="entry name" value="P-loop containing nucleotide triphosphate hydrolases"/>
    <property type="match status" value="1"/>
</dbReference>
<dbReference type="SUPFAM" id="SSF52540">
    <property type="entry name" value="P-loop containing nucleoside triphosphate hydrolases"/>
    <property type="match status" value="1"/>
</dbReference>
<dbReference type="InterPro" id="IPR027417">
    <property type="entry name" value="P-loop_NTPase"/>
</dbReference>
<dbReference type="GO" id="GO:0032156">
    <property type="term" value="C:septin cytoskeleton"/>
    <property type="evidence" value="ECO:0007669"/>
    <property type="project" value="UniProtKB-ARBA"/>
</dbReference>
<proteinExistence type="inferred from homology"/>
<dbReference type="Pfam" id="PF00735">
    <property type="entry name" value="Septin"/>
    <property type="match status" value="1"/>
</dbReference>
<keyword evidence="8" id="KW-1185">Reference proteome</keyword>
<dbReference type="InterPro" id="IPR030379">
    <property type="entry name" value="G_SEPTIN_dom"/>
</dbReference>
<dbReference type="STRING" id="4909.A0A2U9RAC5"/>
<feature type="domain" description="Septin-type G" evidence="6">
    <location>
        <begin position="164"/>
        <end position="431"/>
    </location>
</feature>
<dbReference type="PROSITE" id="PS51719">
    <property type="entry name" value="G_SEPTIN"/>
    <property type="match status" value="1"/>
</dbReference>
<dbReference type="EMBL" id="CP028777">
    <property type="protein sequence ID" value="AWU78450.1"/>
    <property type="molecule type" value="Genomic_DNA"/>
</dbReference>
<dbReference type="Proteomes" id="UP000249293">
    <property type="component" value="Chromosome 5"/>
</dbReference>
<dbReference type="KEGG" id="pkz:C5L36_0E05030"/>
<keyword evidence="5" id="KW-0175">Coiled coil</keyword>
<evidence type="ECO:0000256" key="1">
    <source>
        <dbReference type="ARBA" id="ARBA00004266"/>
    </source>
</evidence>
<dbReference type="GO" id="GO:0005935">
    <property type="term" value="C:cellular bud neck"/>
    <property type="evidence" value="ECO:0007669"/>
    <property type="project" value="UniProtKB-SubCell"/>
</dbReference>
<feature type="coiled-coil region" evidence="5">
    <location>
        <begin position="524"/>
        <end position="569"/>
    </location>
</feature>
<evidence type="ECO:0000256" key="3">
    <source>
        <dbReference type="ARBA" id="ARBA00023134"/>
    </source>
</evidence>
<comment type="similarity">
    <text evidence="4">Belongs to the TRAFAC class TrmE-Era-EngA-EngB-Septin-like GTPase superfamily. Septin GTPase family.</text>
</comment>
<reference evidence="7 8" key="1">
    <citation type="submission" date="2018-06" db="EMBL/GenBank/DDBJ databases">
        <title>Population genomics shows no distinction between pathogenic Candida krusei and environmental Pichia kudriavzevii: One species, four names.</title>
        <authorList>
            <person name="Douglass A.P."/>
            <person name="Offei B."/>
            <person name="Braun-Galleani S."/>
            <person name="Coughlan A.Y."/>
            <person name="Martos A."/>
            <person name="Ortiz-Merino R.A."/>
            <person name="Byrne K.P."/>
            <person name="Wolfe K.H."/>
        </authorList>
    </citation>
    <scope>NUCLEOTIDE SEQUENCE [LARGE SCALE GENOMIC DNA]</scope>
    <source>
        <strain evidence="7 8">CBS573</strain>
    </source>
</reference>
<accession>A0A2U9RAC5</accession>
<dbReference type="GO" id="GO:0005525">
    <property type="term" value="F:GTP binding"/>
    <property type="evidence" value="ECO:0007669"/>
    <property type="project" value="UniProtKB-KW"/>
</dbReference>
<dbReference type="CDD" id="cd01850">
    <property type="entry name" value="CDC_Septin"/>
    <property type="match status" value="1"/>
</dbReference>
<sequence length="580" mass="66314">MSVVVEISSLSLSLFGQSFFRSSKTITIVCAISIPMQQNTIVGKDQINIGKIVRKDLNAHYSLNRSLSGFEFCLEAKVDEFSEGQLNQRSLNVDSEGDNNINTSYEGNILNKEDNITLDAYPVGDDLKEKKNNYNYGTPVTDISPNEIGLACIPVQRSHKVRKNGTNLTIMCVGMSGVGKTSFINTLFNSLRDDRQTLNTEELEAIPSETCYMQHHKMDLVEGEFTMTLNVVDTPGFGSFIENKHCWYAIVRYIDEQYRKLFYQENQPNRSNLVRCEVHACLYFIVPSAKGLSQIDIEAMKSISPRVNLIPIVSKADGFANNEMTIIKQRIREILQEQNIRICGLTDVKSEMTSSIDVMPFSTINSIERHKSGNGKLVHDRKYKWGLSEVENYSHCDFLLLRDFLIKNHMDELISSTENYYEKFRIDFMVYILGKALTMGVYENEEEQLGIKNTSKGTIVPCSRNRWNGGKMNNNHSHSSIEQLIETKTSNQVLSLLNNVPFDEIEEELADCDPVYLEKGKLVKKQLAEAVQIKNQKLKNWKRKLYEKQDQFNEDIRSLLQKLDSLQHSIETLDHIVWSL</sequence>
<dbReference type="OrthoDB" id="416553at2759"/>
<evidence type="ECO:0000256" key="5">
    <source>
        <dbReference type="SAM" id="Coils"/>
    </source>
</evidence>
<comment type="subcellular location">
    <subcellularLocation>
        <location evidence="1">Bud neck</location>
    </subcellularLocation>
</comment>
<keyword evidence="2 4" id="KW-0547">Nucleotide-binding</keyword>
<evidence type="ECO:0000256" key="4">
    <source>
        <dbReference type="RuleBase" id="RU004560"/>
    </source>
</evidence>
<gene>
    <name evidence="7" type="ORF">C5L36_0E05030</name>
</gene>
<evidence type="ECO:0000256" key="2">
    <source>
        <dbReference type="ARBA" id="ARBA00022741"/>
    </source>
</evidence>
<dbReference type="GeneID" id="40386309"/>
<dbReference type="RefSeq" id="XP_029323926.1">
    <property type="nucleotide sequence ID" value="XM_029468066.1"/>
</dbReference>
<dbReference type="AlphaFoldDB" id="A0A2U9RAC5"/>
<evidence type="ECO:0000259" key="6">
    <source>
        <dbReference type="PROSITE" id="PS51719"/>
    </source>
</evidence>
<keyword evidence="3 4" id="KW-0342">GTP-binding</keyword>
<evidence type="ECO:0000313" key="7">
    <source>
        <dbReference type="EMBL" id="AWU78450.1"/>
    </source>
</evidence>
<dbReference type="GO" id="GO:0005938">
    <property type="term" value="C:cell cortex"/>
    <property type="evidence" value="ECO:0007669"/>
    <property type="project" value="UniProtKB-ARBA"/>
</dbReference>
<protein>
    <recommendedName>
        <fullName evidence="6">Septin-type G domain-containing protein</fullName>
    </recommendedName>
</protein>